<comment type="subcellular location">
    <subcellularLocation>
        <location evidence="5">Cytoplasm</location>
    </subcellularLocation>
</comment>
<feature type="binding site" evidence="5">
    <location>
        <position position="362"/>
    </location>
    <ligand>
        <name>Zn(2+)</name>
        <dbReference type="ChEBI" id="CHEBI:29105"/>
    </ligand>
</feature>
<keyword evidence="2 5" id="KW-0819">tRNA processing</keyword>
<dbReference type="InterPro" id="IPR002616">
    <property type="entry name" value="tRNA_ribo_trans-like"/>
</dbReference>
<name>A0A1Q3EX16_CULTA</name>
<evidence type="ECO:0000256" key="1">
    <source>
        <dbReference type="ARBA" id="ARBA00022490"/>
    </source>
</evidence>
<dbReference type="InterPro" id="IPR036511">
    <property type="entry name" value="TGT-like_sf"/>
</dbReference>
<dbReference type="PANTHER" id="PTHR46064:SF1">
    <property type="entry name" value="QUEUINE TRNA-RIBOSYLTRANSFERASE ACCESSORY SUBUNIT 2"/>
    <property type="match status" value="1"/>
</dbReference>
<feature type="domain" description="tRNA-guanine(15) transglycosylase-like" evidence="6">
    <location>
        <begin position="13"/>
        <end position="391"/>
    </location>
</feature>
<feature type="binding site" evidence="5">
    <location>
        <position position="336"/>
    </location>
    <ligand>
        <name>Zn(2+)</name>
        <dbReference type="ChEBI" id="CHEBI:29105"/>
    </ligand>
</feature>
<accession>A0A1Q3EX16</accession>
<keyword evidence="1 5" id="KW-0963">Cytoplasm</keyword>
<evidence type="ECO:0000259" key="6">
    <source>
        <dbReference type="Pfam" id="PF01702"/>
    </source>
</evidence>
<organism evidence="7">
    <name type="scientific">Culex tarsalis</name>
    <name type="common">Encephalitis mosquito</name>
    <dbReference type="NCBI Taxonomy" id="7177"/>
    <lineage>
        <taxon>Eukaryota</taxon>
        <taxon>Metazoa</taxon>
        <taxon>Ecdysozoa</taxon>
        <taxon>Arthropoda</taxon>
        <taxon>Hexapoda</taxon>
        <taxon>Insecta</taxon>
        <taxon>Pterygota</taxon>
        <taxon>Neoptera</taxon>
        <taxon>Endopterygota</taxon>
        <taxon>Diptera</taxon>
        <taxon>Nematocera</taxon>
        <taxon>Culicoidea</taxon>
        <taxon>Culicidae</taxon>
        <taxon>Culicinae</taxon>
        <taxon>Culicini</taxon>
        <taxon>Culex</taxon>
        <taxon>Culex</taxon>
    </lineage>
</organism>
<dbReference type="EMBL" id="GFDL01015186">
    <property type="protein sequence ID" value="JAV19859.1"/>
    <property type="molecule type" value="Transcribed_RNA"/>
</dbReference>
<feature type="binding site" evidence="5">
    <location>
        <position position="331"/>
    </location>
    <ligand>
        <name>Zn(2+)</name>
        <dbReference type="ChEBI" id="CHEBI:29105"/>
    </ligand>
</feature>
<evidence type="ECO:0000256" key="5">
    <source>
        <dbReference type="HAMAP-Rule" id="MF_03043"/>
    </source>
</evidence>
<dbReference type="PANTHER" id="PTHR46064">
    <property type="entry name" value="QUEUINE TRNA-RIBOSYLTRANSFERASE ACCESSORY SUBUNIT 2"/>
    <property type="match status" value="1"/>
</dbReference>
<evidence type="ECO:0000256" key="4">
    <source>
        <dbReference type="ARBA" id="ARBA00022833"/>
    </source>
</evidence>
<keyword evidence="7" id="KW-0808">Transferase</keyword>
<dbReference type="InterPro" id="IPR028592">
    <property type="entry name" value="QTRTD1"/>
</dbReference>
<comment type="function">
    <text evidence="5">Non-catalytic subunit of the queuine tRNA-ribosyltransferase (TGT) that catalyzes the base-exchange of a guanine (G) residue with queuine (Q) at position 34 (anticodon wobble position) in tRNAs with GU(N) anticodons (tRNA-Asp, -Asn, -His and -Tyr), resulting in the hypermodified nucleoside queuosine (7-(((4,5-cis-dihydroxy-2-cyclopenten-1-yl)amino)methyl)-7-deazaguanosine).</text>
</comment>
<evidence type="ECO:0000313" key="7">
    <source>
        <dbReference type="EMBL" id="JAV19859.1"/>
    </source>
</evidence>
<dbReference type="NCBIfam" id="TIGR00449">
    <property type="entry name" value="tgt_general"/>
    <property type="match status" value="1"/>
</dbReference>
<dbReference type="Gene3D" id="3.20.20.105">
    <property type="entry name" value="Queuine tRNA-ribosyltransferase-like"/>
    <property type="match status" value="1"/>
</dbReference>
<dbReference type="HAMAP" id="MF_03043">
    <property type="entry name" value="QTRT2"/>
    <property type="match status" value="1"/>
</dbReference>
<dbReference type="GO" id="GO:0008479">
    <property type="term" value="F:tRNA-guanosine(34) queuine transglycosylase activity"/>
    <property type="evidence" value="ECO:0007669"/>
    <property type="project" value="UniProtKB-UniRule"/>
</dbReference>
<comment type="subunit">
    <text evidence="5">Heterodimer of a catalytic subunit and an accessory subunit.</text>
</comment>
<feature type="binding site" evidence="5">
    <location>
        <position position="333"/>
    </location>
    <ligand>
        <name>Zn(2+)</name>
        <dbReference type="ChEBI" id="CHEBI:29105"/>
    </ligand>
</feature>
<dbReference type="GO" id="GO:0046872">
    <property type="term" value="F:metal ion binding"/>
    <property type="evidence" value="ECO:0007669"/>
    <property type="project" value="UniProtKB-KW"/>
</dbReference>
<dbReference type="Pfam" id="PF01702">
    <property type="entry name" value="TGT"/>
    <property type="match status" value="1"/>
</dbReference>
<sequence>MKFVLETVSKCSGRIGSLGGVDRLASSAKFQTPALVLHTKGGSVPHLSKEVLHYLTGAEPQLMQYSLNGTVHIEEAVRGCGQGIAGFVAQKESVSLLVLRDPAEPCQPGYHEKDVVPVFGRSGRKNFNAESYMKLVEAFRPDVYVPLYDGDTDAESSKKRELKSLERTETFVEQCLEVHRKSEKLKGASVLGPIVGGYNKKLREKSVQFVEQFKDDFAGYIIAGLHSNGSSATEVKAAPLLDIVSSICQQLPSEKPRFMFGAFSPQLVLELVSRGVDIFDTSYPYLVTQQNRALNFSFDTSDSADVSTRKNELDLTDTCWAEDFTGFVDGCQCLACTKHTKAYTHHLYNTREMLAPILLMIHNLHHYFEFFKAIRRHVAQDTVGELIDHINKHVVNPISKGKENDAAKNVEKAEIKESATVQAEAKRVKV</sequence>
<dbReference type="SUPFAM" id="SSF51713">
    <property type="entry name" value="tRNA-guanine transglycosylase"/>
    <property type="match status" value="1"/>
</dbReference>
<comment type="cofactor">
    <cofactor evidence="5">
        <name>Zn(2+)</name>
        <dbReference type="ChEBI" id="CHEBI:29105"/>
    </cofactor>
    <text evidence="5">Binds 1 zinc ion per subunit.</text>
</comment>
<dbReference type="GO" id="GO:0006400">
    <property type="term" value="P:tRNA modification"/>
    <property type="evidence" value="ECO:0007669"/>
    <property type="project" value="InterPro"/>
</dbReference>
<keyword evidence="4 5" id="KW-0862">Zinc</keyword>
<comment type="similarity">
    <text evidence="5">Belongs to the queuine tRNA-ribosyltransferase family. QTRT2 subfamily.</text>
</comment>
<dbReference type="GO" id="GO:0005737">
    <property type="term" value="C:cytoplasm"/>
    <property type="evidence" value="ECO:0007669"/>
    <property type="project" value="UniProtKB-SubCell"/>
</dbReference>
<reference evidence="7" key="1">
    <citation type="submission" date="2017-01" db="EMBL/GenBank/DDBJ databases">
        <title>A deep insight into the sialotranscriptome of adult male and female Cluex tarsalis mosquitoes.</title>
        <authorList>
            <person name="Ribeiro J.M."/>
            <person name="Moreira F."/>
            <person name="Bernard K.A."/>
            <person name="Calvo E."/>
        </authorList>
    </citation>
    <scope>NUCLEOTIDE SEQUENCE</scope>
    <source>
        <strain evidence="7">Kern County</strain>
        <tissue evidence="7">Salivary glands</tissue>
    </source>
</reference>
<protein>
    <recommendedName>
        <fullName evidence="5">Queuine tRNA-ribosyltransferase accessory subunit 2</fullName>
    </recommendedName>
    <alternativeName>
        <fullName evidence="5">Queuine tRNA-ribosyltransferase domain-containing protein 1</fullName>
    </alternativeName>
</protein>
<dbReference type="AlphaFoldDB" id="A0A1Q3EX16"/>
<dbReference type="InterPro" id="IPR050852">
    <property type="entry name" value="Queuine_tRNA-ribosyltrfase"/>
</dbReference>
<evidence type="ECO:0000256" key="2">
    <source>
        <dbReference type="ARBA" id="ARBA00022694"/>
    </source>
</evidence>
<proteinExistence type="inferred from homology"/>
<keyword evidence="3 5" id="KW-0479">Metal-binding</keyword>
<evidence type="ECO:0000256" key="3">
    <source>
        <dbReference type="ARBA" id="ARBA00022723"/>
    </source>
</evidence>